<proteinExistence type="inferred from homology"/>
<keyword evidence="17" id="KW-1185">Reference proteome</keyword>
<comment type="similarity">
    <text evidence="12">Belongs to the glycosyl hydrolase 18 family.</text>
</comment>
<evidence type="ECO:0000313" key="17">
    <source>
        <dbReference type="Proteomes" id="UP000054516"/>
    </source>
</evidence>
<organism evidence="16">
    <name type="scientific">Rosellinia necatrix</name>
    <name type="common">White root-rot fungus</name>
    <dbReference type="NCBI Taxonomy" id="77044"/>
    <lineage>
        <taxon>Eukaryota</taxon>
        <taxon>Fungi</taxon>
        <taxon>Dikarya</taxon>
        <taxon>Ascomycota</taxon>
        <taxon>Pezizomycotina</taxon>
        <taxon>Sordariomycetes</taxon>
        <taxon>Xylariomycetidae</taxon>
        <taxon>Xylariales</taxon>
        <taxon>Xylariaceae</taxon>
        <taxon>Rosellinia</taxon>
    </lineage>
</organism>
<reference evidence="16" key="1">
    <citation type="submission" date="2016-03" db="EMBL/GenBank/DDBJ databases">
        <title>Draft genome sequence of Rosellinia necatrix.</title>
        <authorList>
            <person name="Kanematsu S."/>
        </authorList>
    </citation>
    <scope>NUCLEOTIDE SEQUENCE [LARGE SCALE GENOMIC DNA]</scope>
    <source>
        <strain evidence="16">W97</strain>
    </source>
</reference>
<feature type="domain" description="GH18" evidence="15">
    <location>
        <begin position="28"/>
        <end position="332"/>
    </location>
</feature>
<dbReference type="OrthoDB" id="6020543at2759"/>
<keyword evidence="6 11" id="KW-0378">Hydrolase</keyword>
<dbReference type="EMBL" id="DF977469">
    <property type="protein sequence ID" value="GAP86883.1"/>
    <property type="molecule type" value="Genomic_DNA"/>
</dbReference>
<dbReference type="InterPro" id="IPR001223">
    <property type="entry name" value="Glyco_hydro18_cat"/>
</dbReference>
<dbReference type="GO" id="GO:0008061">
    <property type="term" value="F:chitin binding"/>
    <property type="evidence" value="ECO:0007669"/>
    <property type="project" value="UniProtKB-KW"/>
</dbReference>
<evidence type="ECO:0000256" key="4">
    <source>
        <dbReference type="ARBA" id="ARBA00022525"/>
    </source>
</evidence>
<accession>A0A1W2TFN2</accession>
<evidence type="ECO:0000256" key="11">
    <source>
        <dbReference type="RuleBase" id="RU000489"/>
    </source>
</evidence>
<comment type="catalytic activity">
    <reaction evidence="1">
        <text>Random endo-hydrolysis of N-acetyl-beta-D-glucosaminide (1-&gt;4)-beta-linkages in chitin and chitodextrins.</text>
        <dbReference type="EC" id="3.2.1.14"/>
    </reaction>
</comment>
<dbReference type="AlphaFoldDB" id="A0A1W2TFN2"/>
<keyword evidence="5" id="KW-0147">Chitin-binding</keyword>
<evidence type="ECO:0000256" key="14">
    <source>
        <dbReference type="SAM" id="SignalP"/>
    </source>
</evidence>
<protein>
    <recommendedName>
        <fullName evidence="3">chitinase</fullName>
        <ecNumber evidence="3">3.2.1.14</ecNumber>
    </recommendedName>
</protein>
<dbReference type="GO" id="GO:0000272">
    <property type="term" value="P:polysaccharide catabolic process"/>
    <property type="evidence" value="ECO:0007669"/>
    <property type="project" value="UniProtKB-KW"/>
</dbReference>
<evidence type="ECO:0000256" key="10">
    <source>
        <dbReference type="ARBA" id="ARBA00023326"/>
    </source>
</evidence>
<dbReference type="PROSITE" id="PS51910">
    <property type="entry name" value="GH18_2"/>
    <property type="match status" value="1"/>
</dbReference>
<dbReference type="OMA" id="CPQIGAD"/>
<dbReference type="Pfam" id="PF00704">
    <property type="entry name" value="Glyco_hydro_18"/>
    <property type="match status" value="1"/>
</dbReference>
<feature type="region of interest" description="Disordered" evidence="13">
    <location>
        <begin position="132"/>
        <end position="152"/>
    </location>
</feature>
<dbReference type="GO" id="GO:0008843">
    <property type="term" value="F:endochitinase activity"/>
    <property type="evidence" value="ECO:0007669"/>
    <property type="project" value="UniProtKB-EC"/>
</dbReference>
<keyword evidence="4" id="KW-0964">Secreted</keyword>
<evidence type="ECO:0000256" key="8">
    <source>
        <dbReference type="ARBA" id="ARBA00023277"/>
    </source>
</evidence>
<dbReference type="SUPFAM" id="SSF51445">
    <property type="entry name" value="(Trans)glycosidases"/>
    <property type="match status" value="1"/>
</dbReference>
<evidence type="ECO:0000256" key="7">
    <source>
        <dbReference type="ARBA" id="ARBA00023024"/>
    </source>
</evidence>
<dbReference type="PANTHER" id="PTHR45708">
    <property type="entry name" value="ENDOCHITINASE"/>
    <property type="match status" value="1"/>
</dbReference>
<dbReference type="InterPro" id="IPR017853">
    <property type="entry name" value="GH"/>
</dbReference>
<dbReference type="GO" id="GO:0005576">
    <property type="term" value="C:extracellular region"/>
    <property type="evidence" value="ECO:0007669"/>
    <property type="project" value="UniProtKB-SubCell"/>
</dbReference>
<dbReference type="InterPro" id="IPR050542">
    <property type="entry name" value="Glycosyl_Hydrlase18_Chitinase"/>
</dbReference>
<dbReference type="InterPro" id="IPR001579">
    <property type="entry name" value="Glyco_hydro_18_chit_AS"/>
</dbReference>
<feature type="compositionally biased region" description="Pro residues" evidence="13">
    <location>
        <begin position="133"/>
        <end position="145"/>
    </location>
</feature>
<evidence type="ECO:0000256" key="6">
    <source>
        <dbReference type="ARBA" id="ARBA00022801"/>
    </source>
</evidence>
<sequence length="377" mass="39719">MKSTLALSLWLLSSIPFGRAAYKPSSSNNVAVYWGQNSAGGAKTQRPLIDICRSERNIDIILLSFLVSPTDLDRGLNFANSDRPTEQEIIECQTKHNKTLLLSLGGAATDNTWSFASPSQAAEAARRIWAAFGPPPPGPTSPSPPSGGVRPFGSAAVDGLDLDFEAPYANIQAFARELRARMDAGASGRRFYLSAAPQCPFPDANLAPVLQGGDDAAAAGVLDFLFVQFYNNAPCDLRTPAGFRESLRTWDAQWAGKAGDGKGRIFVGVPGAATAIGPANRASYVDGAALAAGYVDAARAFRSFAGVMVWDMSQLDGNAAFLPPIVSALGDGGGGETTTTTTTTPSQTSAFISRVVPTRPASGGWYRVYGDIHRHAK</sequence>
<feature type="chain" id="PRO_5010741018" description="chitinase" evidence="14">
    <location>
        <begin position="21"/>
        <end position="377"/>
    </location>
</feature>
<evidence type="ECO:0000256" key="5">
    <source>
        <dbReference type="ARBA" id="ARBA00022669"/>
    </source>
</evidence>
<keyword evidence="7" id="KW-0146">Chitin degradation</keyword>
<evidence type="ECO:0000256" key="13">
    <source>
        <dbReference type="SAM" id="MobiDB-lite"/>
    </source>
</evidence>
<name>A0A1W2TFN2_ROSNE</name>
<gene>
    <name evidence="16" type="ORF">SAMD00023353_2400230</name>
</gene>
<dbReference type="Proteomes" id="UP000054516">
    <property type="component" value="Unassembled WGS sequence"/>
</dbReference>
<evidence type="ECO:0000313" key="16">
    <source>
        <dbReference type="EMBL" id="GAP86883.1"/>
    </source>
</evidence>
<evidence type="ECO:0000256" key="12">
    <source>
        <dbReference type="RuleBase" id="RU004453"/>
    </source>
</evidence>
<dbReference type="PANTHER" id="PTHR45708:SF49">
    <property type="entry name" value="ENDOCHITINASE"/>
    <property type="match status" value="1"/>
</dbReference>
<dbReference type="GO" id="GO:0006032">
    <property type="term" value="P:chitin catabolic process"/>
    <property type="evidence" value="ECO:0007669"/>
    <property type="project" value="UniProtKB-KW"/>
</dbReference>
<evidence type="ECO:0000256" key="3">
    <source>
        <dbReference type="ARBA" id="ARBA00012729"/>
    </source>
</evidence>
<keyword evidence="10" id="KW-0624">Polysaccharide degradation</keyword>
<keyword evidence="9 11" id="KW-0326">Glycosidase</keyword>
<dbReference type="PROSITE" id="PS01095">
    <property type="entry name" value="GH18_1"/>
    <property type="match status" value="1"/>
</dbReference>
<keyword evidence="8" id="KW-0119">Carbohydrate metabolism</keyword>
<keyword evidence="14" id="KW-0732">Signal</keyword>
<evidence type="ECO:0000256" key="1">
    <source>
        <dbReference type="ARBA" id="ARBA00000822"/>
    </source>
</evidence>
<evidence type="ECO:0000256" key="9">
    <source>
        <dbReference type="ARBA" id="ARBA00023295"/>
    </source>
</evidence>
<comment type="subcellular location">
    <subcellularLocation>
        <location evidence="2">Secreted</location>
    </subcellularLocation>
</comment>
<evidence type="ECO:0000259" key="15">
    <source>
        <dbReference type="PROSITE" id="PS51910"/>
    </source>
</evidence>
<evidence type="ECO:0000256" key="2">
    <source>
        <dbReference type="ARBA" id="ARBA00004613"/>
    </source>
</evidence>
<dbReference type="Gene3D" id="3.20.20.80">
    <property type="entry name" value="Glycosidases"/>
    <property type="match status" value="1"/>
</dbReference>
<feature type="signal peptide" evidence="14">
    <location>
        <begin position="1"/>
        <end position="20"/>
    </location>
</feature>
<dbReference type="EC" id="3.2.1.14" evidence="3"/>